<keyword evidence="3" id="KW-0408">Iron</keyword>
<dbReference type="Gene3D" id="3.60.130.10">
    <property type="entry name" value="Clavaminate synthase-like"/>
    <property type="match status" value="1"/>
</dbReference>
<evidence type="ECO:0000256" key="2">
    <source>
        <dbReference type="ARBA" id="ARBA00023002"/>
    </source>
</evidence>
<evidence type="ECO:0000256" key="1">
    <source>
        <dbReference type="ARBA" id="ARBA00001954"/>
    </source>
</evidence>
<keyword evidence="7" id="KW-0223">Dioxygenase</keyword>
<sequence length="305" mass="33502">MEHRTSLSPVRPPVPNAGDGPAHGAFLADAADPHVPLRERLLGNGTAPADVTGRPRPDLASGPSDALHEEVSEQLWSRGLAAIQLDEPLPNDRFTALGAFLGTAMPERDPAVAPYVEEEVILNLRSEHARTDDVALQPFAGNYLSLHTESSGAPVERQPRYIVLMCLAPGDASQGARTVLVPMREVARRLAPETLAVLSRTRYRDRPGVPTIARQVGDRWVFSLRDFLADELQWSYEGPQEDATAVGDALRELLVAMYAPEHAQGLQWRRGLLVVIDNTYFFHGRTSGSATPEARLRHLKRLRVV</sequence>
<feature type="domain" description="TauD/TfdA-like" evidence="6">
    <location>
        <begin position="65"/>
        <end position="302"/>
    </location>
</feature>
<accession>A0A1H5A3C6</accession>
<dbReference type="GO" id="GO:0017000">
    <property type="term" value="P:antibiotic biosynthetic process"/>
    <property type="evidence" value="ECO:0007669"/>
    <property type="project" value="UniProtKB-KW"/>
</dbReference>
<protein>
    <submittedName>
        <fullName evidence="7">Taurine catabolism dioxygenase TauD, TfdA family</fullName>
    </submittedName>
</protein>
<dbReference type="Proteomes" id="UP000198609">
    <property type="component" value="Unassembled WGS sequence"/>
</dbReference>
<dbReference type="PANTHER" id="PTHR10696:SF56">
    <property type="entry name" value="TAUD_TFDA-LIKE DOMAIN-CONTAINING PROTEIN"/>
    <property type="match status" value="1"/>
</dbReference>
<dbReference type="AlphaFoldDB" id="A0A1H5A3C6"/>
<evidence type="ECO:0000256" key="3">
    <source>
        <dbReference type="ARBA" id="ARBA00023004"/>
    </source>
</evidence>
<organism evidence="7 8">
    <name type="scientific">Streptomyces melanosporofaciens</name>
    <dbReference type="NCBI Taxonomy" id="67327"/>
    <lineage>
        <taxon>Bacteria</taxon>
        <taxon>Bacillati</taxon>
        <taxon>Actinomycetota</taxon>
        <taxon>Actinomycetes</taxon>
        <taxon>Kitasatosporales</taxon>
        <taxon>Streptomycetaceae</taxon>
        <taxon>Streptomyces</taxon>
        <taxon>Streptomyces violaceusniger group</taxon>
    </lineage>
</organism>
<dbReference type="InterPro" id="IPR050411">
    <property type="entry name" value="AlphaKG_dependent_hydroxylases"/>
</dbReference>
<evidence type="ECO:0000313" key="8">
    <source>
        <dbReference type="Proteomes" id="UP000198609"/>
    </source>
</evidence>
<proteinExistence type="predicted"/>
<feature type="region of interest" description="Disordered" evidence="5">
    <location>
        <begin position="1"/>
        <end position="27"/>
    </location>
</feature>
<keyword evidence="8" id="KW-1185">Reference proteome</keyword>
<dbReference type="SUPFAM" id="SSF51197">
    <property type="entry name" value="Clavaminate synthase-like"/>
    <property type="match status" value="1"/>
</dbReference>
<keyword evidence="2" id="KW-0560">Oxidoreductase</keyword>
<reference evidence="8" key="1">
    <citation type="submission" date="2016-10" db="EMBL/GenBank/DDBJ databases">
        <authorList>
            <person name="Varghese N."/>
            <person name="Submissions S."/>
        </authorList>
    </citation>
    <scope>NUCLEOTIDE SEQUENCE [LARGE SCALE GENOMIC DNA]</scope>
    <source>
        <strain evidence="8">DSM 40318</strain>
    </source>
</reference>
<feature type="region of interest" description="Disordered" evidence="5">
    <location>
        <begin position="44"/>
        <end position="64"/>
    </location>
</feature>
<dbReference type="RefSeq" id="WP_093468596.1">
    <property type="nucleotide sequence ID" value="NZ_FNST01000002.1"/>
</dbReference>
<evidence type="ECO:0000256" key="4">
    <source>
        <dbReference type="ARBA" id="ARBA00023194"/>
    </source>
</evidence>
<dbReference type="Pfam" id="PF02668">
    <property type="entry name" value="TauD"/>
    <property type="match status" value="1"/>
</dbReference>
<evidence type="ECO:0000259" key="6">
    <source>
        <dbReference type="Pfam" id="PF02668"/>
    </source>
</evidence>
<name>A0A1H5A3C6_STRMJ</name>
<dbReference type="EMBL" id="FNST01000002">
    <property type="protein sequence ID" value="SED36849.1"/>
    <property type="molecule type" value="Genomic_DNA"/>
</dbReference>
<dbReference type="InterPro" id="IPR003819">
    <property type="entry name" value="TauD/TfdA-like"/>
</dbReference>
<keyword evidence="4" id="KW-0045">Antibiotic biosynthesis</keyword>
<evidence type="ECO:0000313" key="7">
    <source>
        <dbReference type="EMBL" id="SED36849.1"/>
    </source>
</evidence>
<gene>
    <name evidence="7" type="ORF">SAMN04490356_8157</name>
</gene>
<dbReference type="InterPro" id="IPR042098">
    <property type="entry name" value="TauD-like_sf"/>
</dbReference>
<comment type="cofactor">
    <cofactor evidence="1">
        <name>Fe(2+)</name>
        <dbReference type="ChEBI" id="CHEBI:29033"/>
    </cofactor>
</comment>
<evidence type="ECO:0000256" key="5">
    <source>
        <dbReference type="SAM" id="MobiDB-lite"/>
    </source>
</evidence>
<dbReference type="PANTHER" id="PTHR10696">
    <property type="entry name" value="GAMMA-BUTYROBETAINE HYDROXYLASE-RELATED"/>
    <property type="match status" value="1"/>
</dbReference>
<dbReference type="GO" id="GO:0051213">
    <property type="term" value="F:dioxygenase activity"/>
    <property type="evidence" value="ECO:0007669"/>
    <property type="project" value="UniProtKB-KW"/>
</dbReference>